<protein>
    <recommendedName>
        <fullName evidence="7">5-hydroxyisourate hydrolase</fullName>
        <shortName evidence="7">HIU hydrolase</shortName>
        <shortName evidence="7">HIUHase</shortName>
        <ecNumber evidence="7">3.5.2.17</ecNumber>
    </recommendedName>
</protein>
<dbReference type="GO" id="GO:0033971">
    <property type="term" value="F:hydroxyisourate hydrolase activity"/>
    <property type="evidence" value="ECO:0007669"/>
    <property type="project" value="UniProtKB-EC"/>
</dbReference>
<evidence type="ECO:0000256" key="4">
    <source>
        <dbReference type="ARBA" id="ARBA00011881"/>
    </source>
</evidence>
<comment type="catalytic activity">
    <reaction evidence="1 7">
        <text>5-hydroxyisourate + H2O = 5-hydroxy-2-oxo-4-ureido-2,5-dihydro-1H-imidazole-5-carboxylate + H(+)</text>
        <dbReference type="Rhea" id="RHEA:23736"/>
        <dbReference type="ChEBI" id="CHEBI:15377"/>
        <dbReference type="ChEBI" id="CHEBI:15378"/>
        <dbReference type="ChEBI" id="CHEBI:18072"/>
        <dbReference type="ChEBI" id="CHEBI:58639"/>
        <dbReference type="EC" id="3.5.2.17"/>
    </reaction>
</comment>
<dbReference type="Pfam" id="PF00576">
    <property type="entry name" value="Transthyretin"/>
    <property type="match status" value="1"/>
</dbReference>
<dbReference type="InterPro" id="IPR023419">
    <property type="entry name" value="Transthyretin_CS"/>
</dbReference>
<dbReference type="AlphaFoldDB" id="A0A1I3MM40"/>
<evidence type="ECO:0000313" key="10">
    <source>
        <dbReference type="Proteomes" id="UP000242763"/>
    </source>
</evidence>
<evidence type="ECO:0000313" key="9">
    <source>
        <dbReference type="EMBL" id="SFI97870.1"/>
    </source>
</evidence>
<evidence type="ECO:0000256" key="6">
    <source>
        <dbReference type="ARBA" id="ARBA00022801"/>
    </source>
</evidence>
<reference evidence="10" key="1">
    <citation type="submission" date="2016-10" db="EMBL/GenBank/DDBJ databases">
        <authorList>
            <person name="Varghese N."/>
            <person name="Submissions S."/>
        </authorList>
    </citation>
    <scope>NUCLEOTIDE SEQUENCE [LARGE SCALE GENOMIC DNA]</scope>
    <source>
        <strain evidence="10">DSM 21857</strain>
    </source>
</reference>
<dbReference type="CDD" id="cd05822">
    <property type="entry name" value="TLP_HIUase"/>
    <property type="match status" value="1"/>
</dbReference>
<sequence>MAQAQAGRLTTHVLDTASGKPAAGMKIELYAVEGATRRKIKDVVTNADGRCDAPMLQGDDFATGQYELVFMAGDYLRASGAALPEPLFLDQIPIRFGMAEQAHYHVPLLISPFGYSTYRGS</sequence>
<dbReference type="InterPro" id="IPR023418">
    <property type="entry name" value="Thyroxine_BS"/>
</dbReference>
<dbReference type="PROSITE" id="PS00768">
    <property type="entry name" value="TRANSTHYRETIN_1"/>
    <property type="match status" value="1"/>
</dbReference>
<dbReference type="Gene3D" id="2.60.40.180">
    <property type="entry name" value="Transthyretin/hydroxyisourate hydrolase domain"/>
    <property type="match status" value="1"/>
</dbReference>
<dbReference type="PANTHER" id="PTHR10395">
    <property type="entry name" value="URICASE AND TRANSTHYRETIN-RELATED"/>
    <property type="match status" value="1"/>
</dbReference>
<dbReference type="FunFam" id="2.60.40.180:FF:000005">
    <property type="entry name" value="5-hydroxyisourate hydrolase"/>
    <property type="match status" value="1"/>
</dbReference>
<dbReference type="EMBL" id="FORF01000009">
    <property type="protein sequence ID" value="SFI97870.1"/>
    <property type="molecule type" value="Genomic_DNA"/>
</dbReference>
<dbReference type="OrthoDB" id="9792386at2"/>
<dbReference type="Proteomes" id="UP000242763">
    <property type="component" value="Unassembled WGS sequence"/>
</dbReference>
<comment type="subunit">
    <text evidence="4 7">Homotetramer.</text>
</comment>
<dbReference type="GO" id="GO:0006144">
    <property type="term" value="P:purine nucleobase metabolic process"/>
    <property type="evidence" value="ECO:0007669"/>
    <property type="project" value="UniProtKB-KW"/>
</dbReference>
<keyword evidence="6 7" id="KW-0378">Hydrolase</keyword>
<dbReference type="InterPro" id="IPR023416">
    <property type="entry name" value="Transthyretin/HIU_hydrolase_d"/>
</dbReference>
<comment type="function">
    <text evidence="2">Catalyzes the hydrolysis of 5-hydroxyisourate (HIU) to 2-oxo-4-hydroxy-4-carboxy-5-ureidoimidazoline (OHCU).</text>
</comment>
<evidence type="ECO:0000256" key="1">
    <source>
        <dbReference type="ARBA" id="ARBA00001043"/>
    </source>
</evidence>
<evidence type="ECO:0000256" key="2">
    <source>
        <dbReference type="ARBA" id="ARBA00002704"/>
    </source>
</evidence>
<organism evidence="9 10">
    <name type="scientific">Aquamicrobium aerolatum DSM 21857</name>
    <dbReference type="NCBI Taxonomy" id="1121003"/>
    <lineage>
        <taxon>Bacteria</taxon>
        <taxon>Pseudomonadati</taxon>
        <taxon>Pseudomonadota</taxon>
        <taxon>Alphaproteobacteria</taxon>
        <taxon>Hyphomicrobiales</taxon>
        <taxon>Phyllobacteriaceae</taxon>
        <taxon>Aerobium</taxon>
    </lineage>
</organism>
<gene>
    <name evidence="9" type="ORF">SAMN03080618_01797</name>
</gene>
<dbReference type="PROSITE" id="PS00769">
    <property type="entry name" value="TRANSTHYRETIN_2"/>
    <property type="match status" value="1"/>
</dbReference>
<keyword evidence="5 7" id="KW-0659">Purine metabolism</keyword>
<evidence type="ECO:0000259" key="8">
    <source>
        <dbReference type="Pfam" id="PF00576"/>
    </source>
</evidence>
<dbReference type="InterPro" id="IPR014306">
    <property type="entry name" value="Hydroxyisourate_hydrolase"/>
</dbReference>
<feature type="domain" description="Transthyretin/hydroxyisourate hydrolase" evidence="8">
    <location>
        <begin position="9"/>
        <end position="120"/>
    </location>
</feature>
<name>A0A1I3MM40_9HYPH</name>
<dbReference type="PANTHER" id="PTHR10395:SF7">
    <property type="entry name" value="5-HYDROXYISOURATE HYDROLASE"/>
    <property type="match status" value="1"/>
</dbReference>
<evidence type="ECO:0000256" key="3">
    <source>
        <dbReference type="ARBA" id="ARBA00009850"/>
    </source>
</evidence>
<dbReference type="NCBIfam" id="TIGR02962">
    <property type="entry name" value="hdxy_isourate"/>
    <property type="match status" value="1"/>
</dbReference>
<dbReference type="STRING" id="1121003.SAMN03080618_01797"/>
<evidence type="ECO:0000256" key="7">
    <source>
        <dbReference type="RuleBase" id="RU361270"/>
    </source>
</evidence>
<comment type="similarity">
    <text evidence="3 7">Belongs to the transthyretin family. 5-hydroxyisourate hydrolase subfamily.</text>
</comment>
<dbReference type="InterPro" id="IPR036817">
    <property type="entry name" value="Transthyretin/HIU_hydrolase_sf"/>
</dbReference>
<accession>A0A1I3MM40</accession>
<dbReference type="SUPFAM" id="SSF49472">
    <property type="entry name" value="Transthyretin (synonym: prealbumin)"/>
    <property type="match status" value="1"/>
</dbReference>
<evidence type="ECO:0000256" key="5">
    <source>
        <dbReference type="ARBA" id="ARBA00022631"/>
    </source>
</evidence>
<dbReference type="EC" id="3.5.2.17" evidence="7"/>
<keyword evidence="10" id="KW-1185">Reference proteome</keyword>
<proteinExistence type="inferred from homology"/>